<feature type="domain" description="Carbohydrate kinase FGGY N-terminal" evidence="8">
    <location>
        <begin position="4"/>
        <end position="245"/>
    </location>
</feature>
<sequence length="486" mass="50446">MSTYLGIDVGTSSVKAVLIGDGERLIGSATAALDVSRPRPGWSEQDPDTWIAATATAVDRLKADHPAELAAVAGIGLSGQMHGATLLDAADKPLRPAILWNDGRSAAECAELEARCPELRALTGNIAMPGFTAPKLVWTEKHEPEIFARTAKVLLPKDYVRLWLTGEHVSDMSDSAGTLWLDVGARAWSDRLLEATRLDRSHMPRLVEGTEVSGDLRPELAARWGLAGRAVVAGGGGDNAASAVGMGAVRPGVAFASLGTSGVLFVSNAAFSPNTAGAVHAFCHAVPGTWHQMGVVLSAAASLEWLSRTLGEAAPSLTGALGDAPSAPAPVMFLPYLSGERTPHNDADIRGAFVGLAPETDRRALTQAVLEGVAFAFRDCLGALNDAGTDVARAFAVGGGSRSAAWLAILAAVLDRPLDVTAEGDAGGAFGAARLGRVAATGEDPFETLTPPPVARTVEPDPSLVAAYAERYAGWRRLYPALKSAM</sequence>
<dbReference type="PIRSF" id="PIRSF000538">
    <property type="entry name" value="GlpK"/>
    <property type="match status" value="1"/>
</dbReference>
<feature type="binding site" evidence="6">
    <location>
        <begin position="81"/>
        <end position="82"/>
    </location>
    <ligand>
        <name>substrate</name>
    </ligand>
</feature>
<keyword evidence="11" id="KW-1185">Reference proteome</keyword>
<dbReference type="InterPro" id="IPR018484">
    <property type="entry name" value="FGGY_N"/>
</dbReference>
<dbReference type="InterPro" id="IPR043129">
    <property type="entry name" value="ATPase_NBD"/>
</dbReference>
<dbReference type="Pfam" id="PF00370">
    <property type="entry name" value="FGGY_N"/>
    <property type="match status" value="1"/>
</dbReference>
<evidence type="ECO:0000256" key="7">
    <source>
        <dbReference type="RuleBase" id="RU364073"/>
    </source>
</evidence>
<name>A0A4R6RAY8_9HYPH</name>
<comment type="function">
    <text evidence="6">Catalyzes the phosphorylation of D-xylulose to D-xylulose 5-phosphate.</text>
</comment>
<comment type="caution">
    <text evidence="10">The sequence shown here is derived from an EMBL/GenBank/DDBJ whole genome shotgun (WGS) entry which is preliminary data.</text>
</comment>
<dbReference type="PANTHER" id="PTHR43095:SF6">
    <property type="entry name" value="XYLULOSE KINASE"/>
    <property type="match status" value="1"/>
</dbReference>
<accession>A0A4R6RAY8</accession>
<dbReference type="PANTHER" id="PTHR43095">
    <property type="entry name" value="SUGAR KINASE"/>
    <property type="match status" value="1"/>
</dbReference>
<evidence type="ECO:0000259" key="8">
    <source>
        <dbReference type="Pfam" id="PF00370"/>
    </source>
</evidence>
<evidence type="ECO:0000256" key="6">
    <source>
        <dbReference type="HAMAP-Rule" id="MF_02220"/>
    </source>
</evidence>
<reference evidence="10 11" key="1">
    <citation type="submission" date="2019-03" db="EMBL/GenBank/DDBJ databases">
        <title>Genomic Encyclopedia of Type Strains, Phase IV (KMG-IV): sequencing the most valuable type-strain genomes for metagenomic binning, comparative biology and taxonomic classification.</title>
        <authorList>
            <person name="Goeker M."/>
        </authorList>
    </citation>
    <scope>NUCLEOTIDE SEQUENCE [LARGE SCALE GENOMIC DNA]</scope>
    <source>
        <strain evidence="10 11">DSM 102969</strain>
    </source>
</reference>
<dbReference type="EC" id="2.7.1.17" evidence="6 7"/>
<evidence type="ECO:0000259" key="9">
    <source>
        <dbReference type="Pfam" id="PF02782"/>
    </source>
</evidence>
<dbReference type="GO" id="GO:0005998">
    <property type="term" value="P:xylulose catabolic process"/>
    <property type="evidence" value="ECO:0007669"/>
    <property type="project" value="UniProtKB-UniRule"/>
</dbReference>
<evidence type="ECO:0000256" key="4">
    <source>
        <dbReference type="ARBA" id="ARBA00022777"/>
    </source>
</evidence>
<feature type="domain" description="Carbohydrate kinase FGGY C-terminal" evidence="9">
    <location>
        <begin position="255"/>
        <end position="440"/>
    </location>
</feature>
<keyword evidence="6 7" id="KW-0859">Xylose metabolism</keyword>
<dbReference type="CDD" id="cd07808">
    <property type="entry name" value="ASKHA_NBD_FGGY_EcXK-like"/>
    <property type="match status" value="1"/>
</dbReference>
<keyword evidence="5 6" id="KW-0067">ATP-binding</keyword>
<dbReference type="InterPro" id="IPR018485">
    <property type="entry name" value="FGGY_C"/>
</dbReference>
<dbReference type="Gene3D" id="3.30.420.40">
    <property type="match status" value="2"/>
</dbReference>
<evidence type="ECO:0000313" key="11">
    <source>
        <dbReference type="Proteomes" id="UP000294547"/>
    </source>
</evidence>
<comment type="catalytic activity">
    <reaction evidence="6 7">
        <text>D-xylulose + ATP = D-xylulose 5-phosphate + ADP + H(+)</text>
        <dbReference type="Rhea" id="RHEA:10964"/>
        <dbReference type="ChEBI" id="CHEBI:15378"/>
        <dbReference type="ChEBI" id="CHEBI:17140"/>
        <dbReference type="ChEBI" id="CHEBI:30616"/>
        <dbReference type="ChEBI" id="CHEBI:57737"/>
        <dbReference type="ChEBI" id="CHEBI:456216"/>
        <dbReference type="EC" id="2.7.1.17"/>
    </reaction>
</comment>
<dbReference type="AlphaFoldDB" id="A0A4R6RAY8"/>
<protein>
    <recommendedName>
        <fullName evidence="6 7">Xylulose kinase</fullName>
        <shortName evidence="6 7">Xylulokinase</shortName>
        <ecNumber evidence="6 7">2.7.1.17</ecNumber>
    </recommendedName>
</protein>
<evidence type="ECO:0000256" key="1">
    <source>
        <dbReference type="ARBA" id="ARBA00009156"/>
    </source>
</evidence>
<dbReference type="SUPFAM" id="SSF53067">
    <property type="entry name" value="Actin-like ATPase domain"/>
    <property type="match status" value="2"/>
</dbReference>
<dbReference type="Proteomes" id="UP000294547">
    <property type="component" value="Unassembled WGS sequence"/>
</dbReference>
<dbReference type="GO" id="GO:0042732">
    <property type="term" value="P:D-xylose metabolic process"/>
    <property type="evidence" value="ECO:0007669"/>
    <property type="project" value="UniProtKB-KW"/>
</dbReference>
<dbReference type="HAMAP" id="MF_02220">
    <property type="entry name" value="XylB"/>
    <property type="match status" value="1"/>
</dbReference>
<dbReference type="GO" id="GO:0005524">
    <property type="term" value="F:ATP binding"/>
    <property type="evidence" value="ECO:0007669"/>
    <property type="project" value="UniProtKB-UniRule"/>
</dbReference>
<evidence type="ECO:0000256" key="2">
    <source>
        <dbReference type="ARBA" id="ARBA00022679"/>
    </source>
</evidence>
<proteinExistence type="inferred from homology"/>
<evidence type="ECO:0000256" key="5">
    <source>
        <dbReference type="ARBA" id="ARBA00022840"/>
    </source>
</evidence>
<comment type="similarity">
    <text evidence="1 6 7">Belongs to the FGGY kinase family.</text>
</comment>
<feature type="active site" description="Proton acceptor" evidence="6">
    <location>
        <position position="238"/>
    </location>
</feature>
<dbReference type="RefSeq" id="WP_126538089.1">
    <property type="nucleotide sequence ID" value="NZ_BSPM01000009.1"/>
</dbReference>
<dbReference type="GO" id="GO:0004856">
    <property type="term" value="F:D-xylulokinase activity"/>
    <property type="evidence" value="ECO:0007669"/>
    <property type="project" value="UniProtKB-UniRule"/>
</dbReference>
<dbReference type="EMBL" id="SNXY01000009">
    <property type="protein sequence ID" value="TDP83280.1"/>
    <property type="molecule type" value="Genomic_DNA"/>
</dbReference>
<dbReference type="Pfam" id="PF02782">
    <property type="entry name" value="FGGY_C"/>
    <property type="match status" value="1"/>
</dbReference>
<keyword evidence="6 7" id="KW-0119">Carbohydrate metabolism</keyword>
<organism evidence="10 11">
    <name type="scientific">Oharaeibacter diazotrophicus</name>
    <dbReference type="NCBI Taxonomy" id="1920512"/>
    <lineage>
        <taxon>Bacteria</taxon>
        <taxon>Pseudomonadati</taxon>
        <taxon>Pseudomonadota</taxon>
        <taxon>Alphaproteobacteria</taxon>
        <taxon>Hyphomicrobiales</taxon>
        <taxon>Pleomorphomonadaceae</taxon>
        <taxon>Oharaeibacter</taxon>
    </lineage>
</organism>
<feature type="site" description="Important for activity" evidence="6">
    <location>
        <position position="8"/>
    </location>
</feature>
<keyword evidence="3 6" id="KW-0547">Nucleotide-binding</keyword>
<keyword evidence="4 6" id="KW-0418">Kinase</keyword>
<dbReference type="InterPro" id="IPR000577">
    <property type="entry name" value="Carb_kinase_FGGY"/>
</dbReference>
<dbReference type="InterPro" id="IPR006000">
    <property type="entry name" value="Xylulokinase"/>
</dbReference>
<keyword evidence="2 6" id="KW-0808">Transferase</keyword>
<dbReference type="NCBIfam" id="TIGR01312">
    <property type="entry name" value="XylB"/>
    <property type="match status" value="1"/>
</dbReference>
<dbReference type="OrthoDB" id="9805576at2"/>
<evidence type="ECO:0000313" key="10">
    <source>
        <dbReference type="EMBL" id="TDP83280.1"/>
    </source>
</evidence>
<gene>
    <name evidence="6 7" type="primary">xylB</name>
    <name evidence="10" type="ORF">EDD54_3239</name>
</gene>
<dbReference type="InterPro" id="IPR050406">
    <property type="entry name" value="FGGY_Carb_Kinase"/>
</dbReference>
<evidence type="ECO:0000256" key="3">
    <source>
        <dbReference type="ARBA" id="ARBA00022741"/>
    </source>
</evidence>